<evidence type="ECO:0000313" key="1">
    <source>
        <dbReference type="EMBL" id="GHD40443.1"/>
    </source>
</evidence>
<name>A0A918XMY6_9PROT</name>
<dbReference type="Pfam" id="PF04244">
    <property type="entry name" value="DPRP"/>
    <property type="match status" value="1"/>
</dbReference>
<dbReference type="Gene3D" id="1.10.10.1710">
    <property type="entry name" value="Deoxyribodipyrimidine photolyase-related"/>
    <property type="match status" value="1"/>
</dbReference>
<dbReference type="InterPro" id="IPR007357">
    <property type="entry name" value="PhrB-like"/>
</dbReference>
<organism evidence="1 2">
    <name type="scientific">Thalassobaculum fulvum</name>
    <dbReference type="NCBI Taxonomy" id="1633335"/>
    <lineage>
        <taxon>Bacteria</taxon>
        <taxon>Pseudomonadati</taxon>
        <taxon>Pseudomonadota</taxon>
        <taxon>Alphaproteobacteria</taxon>
        <taxon>Rhodospirillales</taxon>
        <taxon>Thalassobaculaceae</taxon>
        <taxon>Thalassobaculum</taxon>
    </lineage>
</organism>
<dbReference type="Gene3D" id="3.40.50.620">
    <property type="entry name" value="HUPs"/>
    <property type="match status" value="1"/>
</dbReference>
<proteinExistence type="predicted"/>
<dbReference type="PANTHER" id="PTHR38657">
    <property type="entry name" value="SLR1343 PROTEIN"/>
    <property type="match status" value="1"/>
</dbReference>
<keyword evidence="2" id="KW-1185">Reference proteome</keyword>
<dbReference type="PANTHER" id="PTHR38657:SF1">
    <property type="entry name" value="SLR1343 PROTEIN"/>
    <property type="match status" value="1"/>
</dbReference>
<sequence length="496" mass="55818">MSPGIAALRDVDPGRDVVLMAEVAEEATHVRHHPQKIVLFLSAMRHFAAELERSGLRVDYVRLDDPGNTGTLGGEVARAVARHGAGSVVTTEAGEWRLAADMRGWERAAGVPVEIREDDRFLCPHAAFAAWAEGRKAFRMEHFYRVMRTRTGILMDGDRPAGGRWNFDAENRRRLPDDVEPPAVPAVEPDAVTGEVIALVRERFPGHFGDLDGFGYAVTRADAEALWERFVVERLPRFGDYQDAMARGRPFLFHAVVAPYLNLGLLDARTMLARVERAWRDGAVPLNAAEGFVRQILGWREYVRGIYWHQGPGYARRNAFGADRALPGFFWSGDTDMACLAECIGDTRRHAYAHHIQRLMVIGNFALLIGADPDAVNRWYLEVYADAVEWVQLPNTHGMALHADGGLLGSKPYAASGRYIQRMSDYCERCRYRPDEAVGPKACPFNALYWRFLARNRDRLAGNPRLAMPYRTLDRFAAARRDALLEQAERFLETLD</sequence>
<dbReference type="InterPro" id="IPR036134">
    <property type="entry name" value="Crypto/Photolyase_FAD-like_sf"/>
</dbReference>
<dbReference type="InterPro" id="IPR014729">
    <property type="entry name" value="Rossmann-like_a/b/a_fold"/>
</dbReference>
<dbReference type="Proteomes" id="UP000630353">
    <property type="component" value="Unassembled WGS sequence"/>
</dbReference>
<reference evidence="1" key="2">
    <citation type="submission" date="2020-09" db="EMBL/GenBank/DDBJ databases">
        <authorList>
            <person name="Sun Q."/>
            <person name="Kim S."/>
        </authorList>
    </citation>
    <scope>NUCLEOTIDE SEQUENCE</scope>
    <source>
        <strain evidence="1">KCTC 42651</strain>
    </source>
</reference>
<dbReference type="InterPro" id="IPR052551">
    <property type="entry name" value="UV-DNA_repair_photolyase"/>
</dbReference>
<dbReference type="EMBL" id="BMZS01000001">
    <property type="protein sequence ID" value="GHD40443.1"/>
    <property type="molecule type" value="Genomic_DNA"/>
</dbReference>
<evidence type="ECO:0000313" key="2">
    <source>
        <dbReference type="Proteomes" id="UP000630353"/>
    </source>
</evidence>
<dbReference type="Gene3D" id="1.25.40.80">
    <property type="match status" value="1"/>
</dbReference>
<dbReference type="Gene3D" id="1.10.579.10">
    <property type="entry name" value="DNA Cyclobutane Dipyrimidine Photolyase, subunit A, domain 3"/>
    <property type="match status" value="1"/>
</dbReference>
<accession>A0A918XMY6</accession>
<reference evidence="1" key="1">
    <citation type="journal article" date="2014" name="Int. J. Syst. Evol. Microbiol.">
        <title>Complete genome sequence of Corynebacterium casei LMG S-19264T (=DSM 44701T), isolated from a smear-ripened cheese.</title>
        <authorList>
            <consortium name="US DOE Joint Genome Institute (JGI-PGF)"/>
            <person name="Walter F."/>
            <person name="Albersmeier A."/>
            <person name="Kalinowski J."/>
            <person name="Ruckert C."/>
        </authorList>
    </citation>
    <scope>NUCLEOTIDE SEQUENCE</scope>
    <source>
        <strain evidence="1">KCTC 42651</strain>
    </source>
</reference>
<dbReference type="SUPFAM" id="SSF48173">
    <property type="entry name" value="Cryptochrome/photolyase FAD-binding domain"/>
    <property type="match status" value="1"/>
</dbReference>
<gene>
    <name evidence="1" type="ORF">GCM10017083_03720</name>
</gene>
<dbReference type="AlphaFoldDB" id="A0A918XMY6"/>
<comment type="caution">
    <text evidence="1">The sequence shown here is derived from an EMBL/GenBank/DDBJ whole genome shotgun (WGS) entry which is preliminary data.</text>
</comment>
<protein>
    <submittedName>
        <fullName evidence="1">Deoxyribodipyrimidine photo-lyase</fullName>
    </submittedName>
</protein>